<evidence type="ECO:0000313" key="3">
    <source>
        <dbReference type="EMBL" id="HBP32111.1"/>
    </source>
</evidence>
<dbReference type="SUPFAM" id="SSF52540">
    <property type="entry name" value="P-loop containing nucleoside triphosphate hydrolases"/>
    <property type="match status" value="1"/>
</dbReference>
<dbReference type="InterPro" id="IPR051162">
    <property type="entry name" value="T4SS_component"/>
</dbReference>
<accession>A0A356LNE5</accession>
<dbReference type="Proteomes" id="UP000264036">
    <property type="component" value="Unassembled WGS sequence"/>
</dbReference>
<proteinExistence type="inferred from homology"/>
<dbReference type="InterPro" id="IPR018145">
    <property type="entry name" value="CagE_TrbE_VirB_cntrl_dom"/>
</dbReference>
<evidence type="ECO:0000313" key="4">
    <source>
        <dbReference type="Proteomes" id="UP000264036"/>
    </source>
</evidence>
<sequence>MIISDLLNNILKKQTSGDMFLPKISQHITAELFHIKTGHIGFVLRLEGLPFESVNETHLASHFTQLARLLSGAGKTLGGRLGLWTTLQRRKKVFDREYAFENSFCREFAAKYLAKFETGDYFENVFYLTGLIKYEDFDDGIKEAQDLLNVLMQGLQPYDPVALTAWQNKEGILFSEIFSFFGFLINGVQEDIPLSNVDAFQNLASSDLHFGTDVCEIRSQTGTRFAASFDLKDFGMSKVKVLSGILDLPCEYTLTQSFVYVDSPTMQETIKKQLNNLRSVGDQALPQQEELQVGQGGLASGELMFGEYHSVLVVYGDTAKQASQNGAKVYTRFQNSGGYRFVKAGLSAPATYFSQVPGSKHKPRCFPKSTVNLATTFGMHNYSHGKSHGNPIGDGSAIMPLQTISNTIYDFNFHFSNPKEDNIGDKIAGHTLILGATGTGKTTLETALLGFTDRFDPYLFVMDLDEGMKIFLRATGGTYYSLKDGRPTGCNPFQMPDSPKTREFLYKLVGICGKTAEGKVTAAEEKQIQLAVDTLMNTIDFENRNFSVLLQSIPHDPGNADSLRTRLSRWCRSEGGRYAWCLDNPSNDFDPDTFYRIGFDLTDILKDDYLPTEPVLAYLFYLRAQMMDRVAASGGILATVIEEFWYPARFDLTQDFMLKSLKTDRKLGGWVVLTSQSPEDAINSSIFAAIVQQTPTKIFLPNPDAEFEGSYARCGITHKEFEELVKLTLESRTFLIRQSRQSAFAKLNLYGFEDEIAVLSGSSDNVAIFDDVLDELGDVPVDVWYPIFNERVRDARQAKRKKAA</sequence>
<evidence type="ECO:0000256" key="1">
    <source>
        <dbReference type="ARBA" id="ARBA00006512"/>
    </source>
</evidence>
<comment type="caution">
    <text evidence="3">The sequence shown here is derived from an EMBL/GenBank/DDBJ whole genome shotgun (WGS) entry which is preliminary data.</text>
</comment>
<dbReference type="PANTHER" id="PTHR30121:SF6">
    <property type="entry name" value="SLR6007 PROTEIN"/>
    <property type="match status" value="1"/>
</dbReference>
<gene>
    <name evidence="3" type="ORF">DD666_22215</name>
</gene>
<evidence type="ECO:0000259" key="2">
    <source>
        <dbReference type="Pfam" id="PF03135"/>
    </source>
</evidence>
<dbReference type="Pfam" id="PF03135">
    <property type="entry name" value="CagE_TrbE_VirB"/>
    <property type="match status" value="1"/>
</dbReference>
<dbReference type="GO" id="GO:0005524">
    <property type="term" value="F:ATP binding"/>
    <property type="evidence" value="ECO:0007669"/>
    <property type="project" value="InterPro"/>
</dbReference>
<dbReference type="EMBL" id="DOEK01000047">
    <property type="protein sequence ID" value="HBP32111.1"/>
    <property type="molecule type" value="Genomic_DNA"/>
</dbReference>
<dbReference type="InterPro" id="IPR027417">
    <property type="entry name" value="P-loop_NTPase"/>
</dbReference>
<organism evidence="3 4">
    <name type="scientific">Advenella kashmirensis</name>
    <dbReference type="NCBI Taxonomy" id="310575"/>
    <lineage>
        <taxon>Bacteria</taxon>
        <taxon>Pseudomonadati</taxon>
        <taxon>Pseudomonadota</taxon>
        <taxon>Betaproteobacteria</taxon>
        <taxon>Burkholderiales</taxon>
        <taxon>Alcaligenaceae</taxon>
    </lineage>
</organism>
<dbReference type="PANTHER" id="PTHR30121">
    <property type="entry name" value="UNCHARACTERIZED PROTEIN YJGR-RELATED"/>
    <property type="match status" value="1"/>
</dbReference>
<dbReference type="Gene3D" id="3.40.50.300">
    <property type="entry name" value="P-loop containing nucleotide triphosphate hydrolases"/>
    <property type="match status" value="1"/>
</dbReference>
<protein>
    <submittedName>
        <fullName evidence="3">Conjugal transfer protein</fullName>
    </submittedName>
</protein>
<feature type="domain" description="CagE TrbE VirB component of type IV transporter system central" evidence="2">
    <location>
        <begin position="168"/>
        <end position="360"/>
    </location>
</feature>
<reference evidence="3 4" key="1">
    <citation type="journal article" date="2018" name="Nat. Biotechnol.">
        <title>A standardized bacterial taxonomy based on genome phylogeny substantially revises the tree of life.</title>
        <authorList>
            <person name="Parks D.H."/>
            <person name="Chuvochina M."/>
            <person name="Waite D.W."/>
            <person name="Rinke C."/>
            <person name="Skarshewski A."/>
            <person name="Chaumeil P.A."/>
            <person name="Hugenholtz P."/>
        </authorList>
    </citation>
    <scope>NUCLEOTIDE SEQUENCE [LARGE SCALE GENOMIC DNA]</scope>
    <source>
        <strain evidence="3">UBA10707</strain>
    </source>
</reference>
<comment type="similarity">
    <text evidence="1">Belongs to the TrbE/VirB4 family.</text>
</comment>
<name>A0A356LNE5_9BURK</name>
<dbReference type="AlphaFoldDB" id="A0A356LNE5"/>